<dbReference type="EMBL" id="MPIN01000001">
    <property type="protein sequence ID" value="OJH41788.1"/>
    <property type="molecule type" value="Genomic_DNA"/>
</dbReference>
<evidence type="ECO:0000313" key="1">
    <source>
        <dbReference type="EMBL" id="OJH41788.1"/>
    </source>
</evidence>
<dbReference type="Pfam" id="PF07394">
    <property type="entry name" value="DUF1501"/>
    <property type="match status" value="1"/>
</dbReference>
<protein>
    <submittedName>
        <fullName evidence="1">Transcriptional initiation protein Tat</fullName>
    </submittedName>
</protein>
<dbReference type="OrthoDB" id="9779968at2"/>
<comment type="caution">
    <text evidence="1">The sequence shown here is derived from an EMBL/GenBank/DDBJ whole genome shotgun (WGS) entry which is preliminary data.</text>
</comment>
<dbReference type="PROSITE" id="PS51318">
    <property type="entry name" value="TAT"/>
    <property type="match status" value="1"/>
</dbReference>
<dbReference type="PANTHER" id="PTHR43737:SF1">
    <property type="entry name" value="DUF1501 DOMAIN-CONTAINING PROTEIN"/>
    <property type="match status" value="1"/>
</dbReference>
<dbReference type="PANTHER" id="PTHR43737">
    <property type="entry name" value="BLL7424 PROTEIN"/>
    <property type="match status" value="1"/>
</dbReference>
<gene>
    <name evidence="1" type="ORF">BON30_00670</name>
</gene>
<dbReference type="Proteomes" id="UP000182229">
    <property type="component" value="Unassembled WGS sequence"/>
</dbReference>
<reference evidence="1 2" key="2">
    <citation type="submission" date="2016-12" db="EMBL/GenBank/DDBJ databases">
        <title>Draft Genome Sequence of Cystobacter ferrugineus Strain Cbfe23.</title>
        <authorList>
            <person name="Akbar S."/>
            <person name="Dowd S.E."/>
            <person name="Stevens D.C."/>
        </authorList>
    </citation>
    <scope>NUCLEOTIDE SEQUENCE [LARGE SCALE GENOMIC DNA]</scope>
    <source>
        <strain evidence="1 2">Cbfe23</strain>
    </source>
</reference>
<reference evidence="2" key="1">
    <citation type="submission" date="2016-11" db="EMBL/GenBank/DDBJ databases">
        <authorList>
            <person name="Shukria A."/>
            <person name="Stevens D.C."/>
        </authorList>
    </citation>
    <scope>NUCLEOTIDE SEQUENCE [LARGE SCALE GENOMIC DNA]</scope>
    <source>
        <strain evidence="2">Cbfe23</strain>
    </source>
</reference>
<dbReference type="STRING" id="83449.BON30_00670"/>
<dbReference type="AlphaFoldDB" id="A0A1L9BHZ4"/>
<name>A0A1L9BHZ4_9BACT</name>
<evidence type="ECO:0000313" key="2">
    <source>
        <dbReference type="Proteomes" id="UP000182229"/>
    </source>
</evidence>
<keyword evidence="2" id="KW-1185">Reference proteome</keyword>
<sequence length="411" mass="43306">MPHLSRRLLLQASGLSLLGLTTAPPFLARAAQQVPGGGRRVLVTLFLRGGADGLSLVAPVGDADYHRLRPTIALRATGEHAALRLDDTFGLHPGLAALMPQWSNGTLAVVHAVGLPQAMRSHFDAQDFIETGTPGVKSTREGYLNRVLAQLPPEPASAFRAVAMQDTLPLALAGTAPALALEALADFRLRDPQRGATFASLYAGAVDEALRTTGAEASTALARVRDDGLAKMPPAHGAAYPRSPMGKRMQDIARLIRADVGLQVAATEMGGWDTHVAQGSAKGSFAARARELGEALGAFVQDLGPRWSDVLVVVMTEFGRTVKENGSRGTDHGTGSAMLVLGGGVRGRRVVGPWKGLAPEHLLEERDVPSLTDFRAVLSEALEGHLGVRSLASVFPGFQLRPQALLGLLRG</sequence>
<dbReference type="RefSeq" id="WP_071895868.1">
    <property type="nucleotide sequence ID" value="NZ_MPIN01000001.1"/>
</dbReference>
<dbReference type="InterPro" id="IPR006311">
    <property type="entry name" value="TAT_signal"/>
</dbReference>
<organism evidence="1 2">
    <name type="scientific">Cystobacter ferrugineus</name>
    <dbReference type="NCBI Taxonomy" id="83449"/>
    <lineage>
        <taxon>Bacteria</taxon>
        <taxon>Pseudomonadati</taxon>
        <taxon>Myxococcota</taxon>
        <taxon>Myxococcia</taxon>
        <taxon>Myxococcales</taxon>
        <taxon>Cystobacterineae</taxon>
        <taxon>Archangiaceae</taxon>
        <taxon>Cystobacter</taxon>
    </lineage>
</organism>
<accession>A0A1L9BHZ4</accession>
<dbReference type="InterPro" id="IPR010869">
    <property type="entry name" value="DUF1501"/>
</dbReference>
<proteinExistence type="predicted"/>